<organism evidence="1 2">
    <name type="scientific">Myroides guanonis</name>
    <dbReference type="NCBI Taxonomy" id="1150112"/>
    <lineage>
        <taxon>Bacteria</taxon>
        <taxon>Pseudomonadati</taxon>
        <taxon>Bacteroidota</taxon>
        <taxon>Flavobacteriia</taxon>
        <taxon>Flavobacteriales</taxon>
        <taxon>Flavobacteriaceae</taxon>
        <taxon>Myroides</taxon>
    </lineage>
</organism>
<dbReference type="RefSeq" id="WP_090677581.1">
    <property type="nucleotide sequence ID" value="NZ_FORU01000001.1"/>
</dbReference>
<dbReference type="EMBL" id="FORU01000001">
    <property type="protein sequence ID" value="SFI80288.1"/>
    <property type="molecule type" value="Genomic_DNA"/>
</dbReference>
<protein>
    <recommendedName>
        <fullName evidence="3">Peptidase S24/S26A/S26B/S26C domain-containing protein</fullName>
    </recommendedName>
</protein>
<proteinExistence type="predicted"/>
<sequence length="197" mass="22639">MSFNKILVDRLKREFGVTKDLDIAERFNVTPFVFSSWKRSKGKLLEEVVRYGIKNNLDFNKVLLGKGGKESSTTILMSEDLFEYCMNPKEKVAQLSKKNAPMTKINDIGFQVISQNMEPTITVSSIVFGKETTLDKLKFGAVYVIHVDKKGIFISRFYERIKDVFIFVNDNESFEKFSFSKENIVGVFVMDKILSNL</sequence>
<keyword evidence="2" id="KW-1185">Reference proteome</keyword>
<name>A0A1I3L6K0_9FLAO</name>
<evidence type="ECO:0000313" key="2">
    <source>
        <dbReference type="Proteomes" id="UP000243887"/>
    </source>
</evidence>
<reference evidence="2" key="1">
    <citation type="submission" date="2016-10" db="EMBL/GenBank/DDBJ databases">
        <authorList>
            <person name="Varghese N."/>
            <person name="Submissions S."/>
        </authorList>
    </citation>
    <scope>NUCLEOTIDE SEQUENCE [LARGE SCALE GENOMIC DNA]</scope>
    <source>
        <strain evidence="2">DSM 26542</strain>
    </source>
</reference>
<evidence type="ECO:0000313" key="1">
    <source>
        <dbReference type="EMBL" id="SFI80288.1"/>
    </source>
</evidence>
<evidence type="ECO:0008006" key="3">
    <source>
        <dbReference type="Google" id="ProtNLM"/>
    </source>
</evidence>
<dbReference type="CDD" id="cd06462">
    <property type="entry name" value="Peptidase_S24_S26"/>
    <property type="match status" value="1"/>
</dbReference>
<accession>A0A1I3L6K0</accession>
<dbReference type="OrthoDB" id="1425504at2"/>
<dbReference type="Gene3D" id="2.10.109.10">
    <property type="entry name" value="Umud Fragment, subunit A"/>
    <property type="match status" value="1"/>
</dbReference>
<gene>
    <name evidence="1" type="ORF">SAMN04487893_101196</name>
</gene>
<dbReference type="STRING" id="1150112.SAMN04487893_101196"/>
<dbReference type="Proteomes" id="UP000243887">
    <property type="component" value="Unassembled WGS sequence"/>
</dbReference>
<dbReference type="AlphaFoldDB" id="A0A1I3L6K0"/>